<dbReference type="EMBL" id="JACYWE010000001">
    <property type="protein sequence ID" value="MBD8504992.1"/>
    <property type="molecule type" value="Genomic_DNA"/>
</dbReference>
<keyword evidence="3" id="KW-1185">Reference proteome</keyword>
<evidence type="ECO:0000256" key="1">
    <source>
        <dbReference type="SAM" id="Phobius"/>
    </source>
</evidence>
<dbReference type="AlphaFoldDB" id="A0A927JAA0"/>
<evidence type="ECO:0000313" key="3">
    <source>
        <dbReference type="Proteomes" id="UP000642993"/>
    </source>
</evidence>
<gene>
    <name evidence="2" type="ORF">HT102_00625</name>
</gene>
<name>A0A927JAA0_9ACTN</name>
<evidence type="ECO:0000313" key="2">
    <source>
        <dbReference type="EMBL" id="MBD8504992.1"/>
    </source>
</evidence>
<keyword evidence="1" id="KW-1133">Transmembrane helix</keyword>
<proteinExistence type="predicted"/>
<keyword evidence="1" id="KW-0812">Transmembrane</keyword>
<protein>
    <submittedName>
        <fullName evidence="2">Uncharacterized protein</fullName>
    </submittedName>
</protein>
<comment type="caution">
    <text evidence="2">The sequence shown here is derived from an EMBL/GenBank/DDBJ whole genome shotgun (WGS) entry which is preliminary data.</text>
</comment>
<organism evidence="2 3">
    <name type="scientific">Lolliginicoccus lacisalsi</name>
    <dbReference type="NCBI Taxonomy" id="2742202"/>
    <lineage>
        <taxon>Bacteria</taxon>
        <taxon>Bacillati</taxon>
        <taxon>Actinomycetota</taxon>
        <taxon>Actinomycetes</taxon>
        <taxon>Mycobacteriales</taxon>
        <taxon>Hoyosellaceae</taxon>
        <taxon>Lolliginicoccus</taxon>
    </lineage>
</organism>
<feature type="transmembrane region" description="Helical" evidence="1">
    <location>
        <begin position="67"/>
        <end position="90"/>
    </location>
</feature>
<reference evidence="2" key="1">
    <citation type="submission" date="2020-09" db="EMBL/GenBank/DDBJ databases">
        <title>Hoyosella lacisalsi sp. nov., a halotolerant actinobacterium isolated from soil of Lake Gudzhirganskoe.</title>
        <authorList>
            <person name="Yang Q."/>
            <person name="Guo P.Y."/>
            <person name="Liu S.W."/>
            <person name="Li F.N."/>
            <person name="Sun C.H."/>
        </authorList>
    </citation>
    <scope>NUCLEOTIDE SEQUENCE</scope>
    <source>
        <strain evidence="2">G463</strain>
    </source>
</reference>
<feature type="transmembrane region" description="Helical" evidence="1">
    <location>
        <begin position="42"/>
        <end position="60"/>
    </location>
</feature>
<sequence>MAAREGVTRQRSGRSRTKWLTAAFWLVALAFGYRLAGTVTWVEWLLFAAVAAGLTGMWWQRRRRTRLSLVSGIACVLLAAPAVWLSVAVIRAPANLPVDSVGARVVQCGSVVAPVEASELTVSVVRGPPNESYSPVPQTWLETRCAQKLRYRLMSAAGLSVVAALIAVRAVGHFRPPAPLRD</sequence>
<feature type="transmembrane region" description="Helical" evidence="1">
    <location>
        <begin position="151"/>
        <end position="171"/>
    </location>
</feature>
<feature type="transmembrane region" description="Helical" evidence="1">
    <location>
        <begin position="19"/>
        <end position="36"/>
    </location>
</feature>
<keyword evidence="1" id="KW-0472">Membrane</keyword>
<dbReference type="Proteomes" id="UP000642993">
    <property type="component" value="Unassembled WGS sequence"/>
</dbReference>
<dbReference type="RefSeq" id="WP_192037485.1">
    <property type="nucleotide sequence ID" value="NZ_JACYWE010000001.1"/>
</dbReference>
<accession>A0A927JAA0</accession>